<dbReference type="EMBL" id="JH432193">
    <property type="status" value="NOT_ANNOTATED_CDS"/>
    <property type="molecule type" value="Genomic_DNA"/>
</dbReference>
<organism evidence="1 2">
    <name type="scientific">Strigamia maritima</name>
    <name type="common">European centipede</name>
    <name type="synonym">Geophilus maritimus</name>
    <dbReference type="NCBI Taxonomy" id="126957"/>
    <lineage>
        <taxon>Eukaryota</taxon>
        <taxon>Metazoa</taxon>
        <taxon>Ecdysozoa</taxon>
        <taxon>Arthropoda</taxon>
        <taxon>Myriapoda</taxon>
        <taxon>Chilopoda</taxon>
        <taxon>Pleurostigmophora</taxon>
        <taxon>Geophilomorpha</taxon>
        <taxon>Linotaeniidae</taxon>
        <taxon>Strigamia</taxon>
    </lineage>
</organism>
<keyword evidence="2" id="KW-1185">Reference proteome</keyword>
<evidence type="ECO:0000313" key="1">
    <source>
        <dbReference type="EnsemblMetazoa" id="SMAR012838-PA"/>
    </source>
</evidence>
<sequence length="232" mass="26740">MYPGIEFFVIMQCLRNMLVFLSTFLTVNAFQPFFLTPPTWPGHMPYHPHHWFPPYVTGHRRLEPIYPHWNYYFDGVQHDDQRAPPQSTTYPPLRPTNPKVVLELPVLNTDPFVPQVYTTSTSTTSTTPFPLRLSIFNATRSPYVVTVETKQEEPTTSTQSNIYAIFLVYLTLCDSPIFCAAVEMDKTELVILPQSVIHVEESVLCPVPRDLESAAYLTYHVVKRFIKTDLIL</sequence>
<proteinExistence type="predicted"/>
<reference evidence="1" key="2">
    <citation type="submission" date="2015-02" db="UniProtKB">
        <authorList>
            <consortium name="EnsemblMetazoa"/>
        </authorList>
    </citation>
    <scope>IDENTIFICATION</scope>
</reference>
<evidence type="ECO:0000313" key="2">
    <source>
        <dbReference type="Proteomes" id="UP000014500"/>
    </source>
</evidence>
<dbReference type="Proteomes" id="UP000014500">
    <property type="component" value="Unassembled WGS sequence"/>
</dbReference>
<dbReference type="AlphaFoldDB" id="T1JG68"/>
<reference evidence="2" key="1">
    <citation type="submission" date="2011-05" db="EMBL/GenBank/DDBJ databases">
        <authorList>
            <person name="Richards S.R."/>
            <person name="Qu J."/>
            <person name="Jiang H."/>
            <person name="Jhangiani S.N."/>
            <person name="Agravi P."/>
            <person name="Goodspeed R."/>
            <person name="Gross S."/>
            <person name="Mandapat C."/>
            <person name="Jackson L."/>
            <person name="Mathew T."/>
            <person name="Pu L."/>
            <person name="Thornton R."/>
            <person name="Saada N."/>
            <person name="Wilczek-Boney K.B."/>
            <person name="Lee S."/>
            <person name="Kovar C."/>
            <person name="Wu Y."/>
            <person name="Scherer S.E."/>
            <person name="Worley K.C."/>
            <person name="Muzny D.M."/>
            <person name="Gibbs R."/>
        </authorList>
    </citation>
    <scope>NUCLEOTIDE SEQUENCE</scope>
    <source>
        <strain evidence="2">Brora</strain>
    </source>
</reference>
<accession>T1JG68</accession>
<dbReference type="HOGENOM" id="CLU_1196199_0_0_1"/>
<name>T1JG68_STRMM</name>
<dbReference type="EnsemblMetazoa" id="SMAR012838-RA">
    <property type="protein sequence ID" value="SMAR012838-PA"/>
    <property type="gene ID" value="SMAR012838"/>
</dbReference>
<protein>
    <submittedName>
        <fullName evidence="1">Uncharacterized protein</fullName>
    </submittedName>
</protein>